<dbReference type="PANTHER" id="PTHR43047">
    <property type="entry name" value="TWO-COMPONENT HISTIDINE PROTEIN KINASE"/>
    <property type="match status" value="1"/>
</dbReference>
<feature type="coiled-coil region" evidence="10">
    <location>
        <begin position="158"/>
        <end position="192"/>
    </location>
</feature>
<feature type="domain" description="Response regulatory" evidence="12">
    <location>
        <begin position="29"/>
        <end position="148"/>
    </location>
</feature>
<evidence type="ECO:0000259" key="13">
    <source>
        <dbReference type="PROSITE" id="PS50113"/>
    </source>
</evidence>
<dbReference type="InterPro" id="IPR035965">
    <property type="entry name" value="PAS-like_dom_sf"/>
</dbReference>
<dbReference type="Gene3D" id="3.30.450.20">
    <property type="entry name" value="PAS domain"/>
    <property type="match status" value="1"/>
</dbReference>
<keyword evidence="7" id="KW-0902">Two-component regulatory system</keyword>
<dbReference type="InterPro" id="IPR036097">
    <property type="entry name" value="HisK_dim/P_sf"/>
</dbReference>
<evidence type="ECO:0000256" key="10">
    <source>
        <dbReference type="SAM" id="Coils"/>
    </source>
</evidence>
<feature type="domain" description="Histidine kinase" evidence="11">
    <location>
        <begin position="334"/>
        <end position="572"/>
    </location>
</feature>
<evidence type="ECO:0000256" key="7">
    <source>
        <dbReference type="ARBA" id="ARBA00023012"/>
    </source>
</evidence>
<dbReference type="InterPro" id="IPR003594">
    <property type="entry name" value="HATPase_dom"/>
</dbReference>
<dbReference type="Pfam" id="PF08447">
    <property type="entry name" value="PAS_3"/>
    <property type="match status" value="1"/>
</dbReference>
<dbReference type="Pfam" id="PF02518">
    <property type="entry name" value="HATPase_c"/>
    <property type="match status" value="1"/>
</dbReference>
<evidence type="ECO:0000313" key="14">
    <source>
        <dbReference type="EMBL" id="PZO42762.1"/>
    </source>
</evidence>
<dbReference type="SUPFAM" id="SSF47384">
    <property type="entry name" value="Homodimeric domain of signal transducing histidine kinase"/>
    <property type="match status" value="1"/>
</dbReference>
<dbReference type="InterPro" id="IPR000700">
    <property type="entry name" value="PAS-assoc_C"/>
</dbReference>
<dbReference type="InterPro" id="IPR001789">
    <property type="entry name" value="Sig_transdc_resp-reg_receiver"/>
</dbReference>
<proteinExistence type="inferred from homology"/>
<name>A0A2W4WE47_9CYAN</name>
<dbReference type="InterPro" id="IPR004358">
    <property type="entry name" value="Sig_transdc_His_kin-like_C"/>
</dbReference>
<dbReference type="SUPFAM" id="SSF55874">
    <property type="entry name" value="ATPase domain of HSP90 chaperone/DNA topoisomerase II/histidine kinase"/>
    <property type="match status" value="1"/>
</dbReference>
<dbReference type="FunFam" id="1.10.287.130:FF:000145">
    <property type="entry name" value="Sensory transduction histidine kinase"/>
    <property type="match status" value="1"/>
</dbReference>
<evidence type="ECO:0000259" key="11">
    <source>
        <dbReference type="PROSITE" id="PS50109"/>
    </source>
</evidence>
<dbReference type="CDD" id="cd00130">
    <property type="entry name" value="PAS"/>
    <property type="match status" value="1"/>
</dbReference>
<evidence type="ECO:0000256" key="6">
    <source>
        <dbReference type="ARBA" id="ARBA00022777"/>
    </source>
</evidence>
<accession>A0A2W4WE47</accession>
<dbReference type="CDD" id="cd00082">
    <property type="entry name" value="HisKA"/>
    <property type="match status" value="1"/>
</dbReference>
<dbReference type="Gene3D" id="3.30.565.10">
    <property type="entry name" value="Histidine kinase-like ATPase, C-terminal domain"/>
    <property type="match status" value="1"/>
</dbReference>
<dbReference type="SMART" id="SM00388">
    <property type="entry name" value="HisKA"/>
    <property type="match status" value="1"/>
</dbReference>
<sequence length="719" mass="80612">MISSPLLSPNLSPSVAEESLTTNITTTITILLVDDSQSDRDSYIRYLKSDTDYSYAITEAETLEDGLELWRSHQSDVVLLDINLPDGNGLELLESISKSPSAQQSCVIVLTGKGDEQTAVRAMKLGADDYLVKSDVTPVSLCHTVNQVHNCCINKLQLSRSQQRQQELLQNLQQYTNQLQKREAELERLSERLTLSLKSGAIGCWEWDIVTNTIHWDERMYELYAVTESPALDLYNVWANVLHPDDRVVAESLLQQTILEKEKYEAEFRIVHPDQSIHFIHSYATVLRDSEGLAQRIIGVNFNISDRKQVEEQLLRINEELIRATRLKDEFLANMSHELRTPLTAILGMSELLQKELLGLVNDRQQRAIAAIRKGGRHLLELINDILDLSKISSGKMELDLESVSVQNVCDSSLVYIKQQAFQKHVEIYSHIAPNISNIVVDERRLRQILINLLINAVKFTSNQGRVCLFVSVGCGDTWEGEAKIPNQFKEQNIPLILFQVTDTGIGIAPKDLPRLFQPFVQLDSGLNRQYEGTGLGLAMVKQIAELHNGQVTVESAINQGSSFTLALPYQMAQFASRSPELLPPFSLPAPKSKEAIAPLILLVEDNEANIQTFIAYLSAYEYRVILAKNGEEGVAMAKEHQPDIILMDIQMPVMDGLEATRLIRADPKLTTVPIIALTARAMQGDKELCIEAGANQYLSKPIELEQLVGVIGQFFERS</sequence>
<dbReference type="EC" id="2.7.13.3" evidence="3"/>
<dbReference type="GO" id="GO:0009927">
    <property type="term" value="F:histidine phosphotransfer kinase activity"/>
    <property type="evidence" value="ECO:0007669"/>
    <property type="project" value="TreeGrafter"/>
</dbReference>
<organism evidence="14 15">
    <name type="scientific">Pseudanabaena frigida</name>
    <dbReference type="NCBI Taxonomy" id="945775"/>
    <lineage>
        <taxon>Bacteria</taxon>
        <taxon>Bacillati</taxon>
        <taxon>Cyanobacteriota</taxon>
        <taxon>Cyanophyceae</taxon>
        <taxon>Pseudanabaenales</taxon>
        <taxon>Pseudanabaenaceae</taxon>
        <taxon>Pseudanabaena</taxon>
    </lineage>
</organism>
<comment type="caution">
    <text evidence="14">The sequence shown here is derived from an EMBL/GenBank/DDBJ whole genome shotgun (WGS) entry which is preliminary data.</text>
</comment>
<dbReference type="Gene3D" id="1.10.287.130">
    <property type="match status" value="1"/>
</dbReference>
<dbReference type="SUPFAM" id="SSF55785">
    <property type="entry name" value="PYP-like sensor domain (PAS domain)"/>
    <property type="match status" value="1"/>
</dbReference>
<dbReference type="CDD" id="cd16922">
    <property type="entry name" value="HATPase_EvgS-ArcB-TorS-like"/>
    <property type="match status" value="1"/>
</dbReference>
<evidence type="ECO:0000256" key="4">
    <source>
        <dbReference type="ARBA" id="ARBA00022553"/>
    </source>
</evidence>
<dbReference type="SMART" id="SM00387">
    <property type="entry name" value="HATPase_c"/>
    <property type="match status" value="1"/>
</dbReference>
<dbReference type="GO" id="GO:0005886">
    <property type="term" value="C:plasma membrane"/>
    <property type="evidence" value="ECO:0007669"/>
    <property type="project" value="TreeGrafter"/>
</dbReference>
<dbReference type="InterPro" id="IPR000014">
    <property type="entry name" value="PAS"/>
</dbReference>
<dbReference type="PROSITE" id="PS50113">
    <property type="entry name" value="PAC"/>
    <property type="match status" value="1"/>
</dbReference>
<dbReference type="Proteomes" id="UP000249467">
    <property type="component" value="Unassembled WGS sequence"/>
</dbReference>
<evidence type="ECO:0000256" key="8">
    <source>
        <dbReference type="ARBA" id="ARBA00074306"/>
    </source>
</evidence>
<dbReference type="InterPro" id="IPR001610">
    <property type="entry name" value="PAC"/>
</dbReference>
<dbReference type="PANTHER" id="PTHR43047:SF63">
    <property type="entry name" value="HISTIDINE KINASE"/>
    <property type="match status" value="1"/>
</dbReference>
<dbReference type="InterPro" id="IPR003661">
    <property type="entry name" value="HisK_dim/P_dom"/>
</dbReference>
<keyword evidence="4 9" id="KW-0597">Phosphoprotein</keyword>
<comment type="catalytic activity">
    <reaction evidence="1">
        <text>ATP + protein L-histidine = ADP + protein N-phospho-L-histidine.</text>
        <dbReference type="EC" id="2.7.13.3"/>
    </reaction>
</comment>
<dbReference type="InterPro" id="IPR005467">
    <property type="entry name" value="His_kinase_dom"/>
</dbReference>
<dbReference type="Pfam" id="PF00512">
    <property type="entry name" value="HisKA"/>
    <property type="match status" value="1"/>
</dbReference>
<dbReference type="InterPro" id="IPR036890">
    <property type="entry name" value="HATPase_C_sf"/>
</dbReference>
<dbReference type="SMART" id="SM00448">
    <property type="entry name" value="REC"/>
    <property type="match status" value="2"/>
</dbReference>
<dbReference type="InterPro" id="IPR013655">
    <property type="entry name" value="PAS_fold_3"/>
</dbReference>
<dbReference type="PROSITE" id="PS50110">
    <property type="entry name" value="RESPONSE_REGULATORY"/>
    <property type="match status" value="2"/>
</dbReference>
<feature type="modified residue" description="4-aspartylphosphate" evidence="9">
    <location>
        <position position="649"/>
    </location>
</feature>
<comment type="similarity">
    <text evidence="2">In the N-terminal section; belongs to the phytochrome family.</text>
</comment>
<evidence type="ECO:0000256" key="3">
    <source>
        <dbReference type="ARBA" id="ARBA00012438"/>
    </source>
</evidence>
<reference evidence="14 15" key="2">
    <citation type="submission" date="2018-06" db="EMBL/GenBank/DDBJ databases">
        <title>Metagenomic assembly of (sub)arctic Cyanobacteria and their associated microbiome from non-axenic cultures.</title>
        <authorList>
            <person name="Baurain D."/>
        </authorList>
    </citation>
    <scope>NUCLEOTIDE SEQUENCE [LARGE SCALE GENOMIC DNA]</scope>
    <source>
        <strain evidence="14">ULC066bin1</strain>
    </source>
</reference>
<evidence type="ECO:0000259" key="12">
    <source>
        <dbReference type="PROSITE" id="PS50110"/>
    </source>
</evidence>
<dbReference type="EMBL" id="QBML01000006">
    <property type="protein sequence ID" value="PZO42762.1"/>
    <property type="molecule type" value="Genomic_DNA"/>
</dbReference>
<protein>
    <recommendedName>
        <fullName evidence="8">Circadian input-output histidine kinase CikA</fullName>
        <ecNumber evidence="3">2.7.13.3</ecNumber>
    </recommendedName>
</protein>
<dbReference type="GO" id="GO:0000155">
    <property type="term" value="F:phosphorelay sensor kinase activity"/>
    <property type="evidence" value="ECO:0007669"/>
    <property type="project" value="InterPro"/>
</dbReference>
<evidence type="ECO:0000256" key="1">
    <source>
        <dbReference type="ARBA" id="ARBA00000085"/>
    </source>
</evidence>
<dbReference type="Gene3D" id="3.40.50.2300">
    <property type="match status" value="2"/>
</dbReference>
<dbReference type="SMART" id="SM00086">
    <property type="entry name" value="PAC"/>
    <property type="match status" value="1"/>
</dbReference>
<feature type="domain" description="Response regulatory" evidence="12">
    <location>
        <begin position="600"/>
        <end position="716"/>
    </location>
</feature>
<evidence type="ECO:0000313" key="15">
    <source>
        <dbReference type="Proteomes" id="UP000249467"/>
    </source>
</evidence>
<dbReference type="CDD" id="cd00156">
    <property type="entry name" value="REC"/>
    <property type="match status" value="1"/>
</dbReference>
<dbReference type="SUPFAM" id="SSF52172">
    <property type="entry name" value="CheY-like"/>
    <property type="match status" value="2"/>
</dbReference>
<gene>
    <name evidence="14" type="ORF">DCF19_06775</name>
</gene>
<keyword evidence="6" id="KW-0418">Kinase</keyword>
<dbReference type="InterPro" id="IPR011006">
    <property type="entry name" value="CheY-like_superfamily"/>
</dbReference>
<dbReference type="AlphaFoldDB" id="A0A2W4WE47"/>
<dbReference type="FunFam" id="3.30.565.10:FF:000010">
    <property type="entry name" value="Sensor histidine kinase RcsC"/>
    <property type="match status" value="1"/>
</dbReference>
<keyword evidence="10" id="KW-0175">Coiled coil</keyword>
<dbReference type="Gene3D" id="2.10.70.100">
    <property type="match status" value="1"/>
</dbReference>
<dbReference type="Pfam" id="PF00072">
    <property type="entry name" value="Response_reg"/>
    <property type="match status" value="2"/>
</dbReference>
<feature type="domain" description="PAC" evidence="13">
    <location>
        <begin position="264"/>
        <end position="316"/>
    </location>
</feature>
<dbReference type="PROSITE" id="PS50109">
    <property type="entry name" value="HIS_KIN"/>
    <property type="match status" value="1"/>
</dbReference>
<keyword evidence="5" id="KW-0808">Transferase</keyword>
<reference evidence="14 15" key="1">
    <citation type="submission" date="2018-04" db="EMBL/GenBank/DDBJ databases">
        <authorList>
            <person name="Go L.Y."/>
            <person name="Mitchell J.A."/>
        </authorList>
    </citation>
    <scope>NUCLEOTIDE SEQUENCE [LARGE SCALE GENOMIC DNA]</scope>
    <source>
        <strain evidence="14">ULC066bin1</strain>
    </source>
</reference>
<evidence type="ECO:0000256" key="2">
    <source>
        <dbReference type="ARBA" id="ARBA00006402"/>
    </source>
</evidence>
<dbReference type="PRINTS" id="PR00344">
    <property type="entry name" value="BCTRLSENSOR"/>
</dbReference>
<evidence type="ECO:0000256" key="9">
    <source>
        <dbReference type="PROSITE-ProRule" id="PRU00169"/>
    </source>
</evidence>
<evidence type="ECO:0000256" key="5">
    <source>
        <dbReference type="ARBA" id="ARBA00022679"/>
    </source>
</evidence>
<feature type="modified residue" description="4-aspartylphosphate" evidence="9">
    <location>
        <position position="81"/>
    </location>
</feature>